<gene>
    <name evidence="3" type="ORF">DKG75_17665</name>
</gene>
<keyword evidence="1" id="KW-0378">Hydrolase</keyword>
<protein>
    <recommendedName>
        <fullName evidence="2">Alpha/beta hydrolase fold-3 domain-containing protein</fullName>
    </recommendedName>
</protein>
<dbReference type="AlphaFoldDB" id="A0A317DVU3"/>
<dbReference type="GO" id="GO:0016787">
    <property type="term" value="F:hydrolase activity"/>
    <property type="evidence" value="ECO:0007669"/>
    <property type="project" value="UniProtKB-KW"/>
</dbReference>
<dbReference type="InterPro" id="IPR050300">
    <property type="entry name" value="GDXG_lipolytic_enzyme"/>
</dbReference>
<evidence type="ECO:0000313" key="3">
    <source>
        <dbReference type="EMBL" id="PWR18808.1"/>
    </source>
</evidence>
<keyword evidence="4" id="KW-1185">Reference proteome</keyword>
<evidence type="ECO:0000313" key="4">
    <source>
        <dbReference type="Proteomes" id="UP000246077"/>
    </source>
</evidence>
<name>A0A317DVU3_9PROT</name>
<dbReference type="Pfam" id="PF07859">
    <property type="entry name" value="Abhydrolase_3"/>
    <property type="match status" value="1"/>
</dbReference>
<sequence>MSLAFNLQRLMRNTIAAMSAPLLTTMAALSPAIIEGKRLNPQLQAFAAVQRRLFPLHRVQLQQARAAYRLAMKSFAVAARPMALVEDLSIPGELGPVPARLYVPRGLSLPMPVTVYFHGGGFVLGDVEGYDSTCRHIAARGKTAVISVDYRLAPEHPMPAAVIDAGAVWRWLIETGPKLGIDPDRMAVAGDSAGGLLSAMVCLMARDAGIRMPCHQLLIYPATDGRMNTRSAELYSRGFILEKQLTDWFRALAGGGLTDEELSRVMPIHADSFEGLPPATVVVAGFDPLYDEGVAYAGLLAEAGVPVQVQDHPDMLHGFITFTGAIPRARQALNQAIDSLRRGLAPRLDRGRARPKSMLLPESM</sequence>
<dbReference type="Gene3D" id="3.40.50.1820">
    <property type="entry name" value="alpha/beta hydrolase"/>
    <property type="match status" value="1"/>
</dbReference>
<dbReference type="PANTHER" id="PTHR48081:SF8">
    <property type="entry name" value="ALPHA_BETA HYDROLASE FOLD-3 DOMAIN-CONTAINING PROTEIN-RELATED"/>
    <property type="match status" value="1"/>
</dbReference>
<proteinExistence type="predicted"/>
<dbReference type="EMBL" id="QGLF01000005">
    <property type="protein sequence ID" value="PWR18808.1"/>
    <property type="molecule type" value="Genomic_DNA"/>
</dbReference>
<reference evidence="4" key="1">
    <citation type="submission" date="2018-05" db="EMBL/GenBank/DDBJ databases">
        <title>Zavarzinia sp. HR-AS.</title>
        <authorList>
            <person name="Lee Y."/>
            <person name="Jeon C.O."/>
        </authorList>
    </citation>
    <scope>NUCLEOTIDE SEQUENCE [LARGE SCALE GENOMIC DNA]</scope>
    <source>
        <strain evidence="4">DSM 1231</strain>
    </source>
</reference>
<feature type="domain" description="Alpha/beta hydrolase fold-3" evidence="2">
    <location>
        <begin position="115"/>
        <end position="320"/>
    </location>
</feature>
<dbReference type="OrthoDB" id="9806180at2"/>
<organism evidence="3 4">
    <name type="scientific">Zavarzinia compransoris</name>
    <dbReference type="NCBI Taxonomy" id="1264899"/>
    <lineage>
        <taxon>Bacteria</taxon>
        <taxon>Pseudomonadati</taxon>
        <taxon>Pseudomonadota</taxon>
        <taxon>Alphaproteobacteria</taxon>
        <taxon>Rhodospirillales</taxon>
        <taxon>Zavarziniaceae</taxon>
        <taxon>Zavarzinia</taxon>
    </lineage>
</organism>
<dbReference type="SUPFAM" id="SSF53474">
    <property type="entry name" value="alpha/beta-Hydrolases"/>
    <property type="match status" value="1"/>
</dbReference>
<dbReference type="PANTHER" id="PTHR48081">
    <property type="entry name" value="AB HYDROLASE SUPERFAMILY PROTEIN C4A8.06C"/>
    <property type="match status" value="1"/>
</dbReference>
<dbReference type="RefSeq" id="WP_109922494.1">
    <property type="nucleotide sequence ID" value="NZ_QGLF01000005.1"/>
</dbReference>
<dbReference type="InterPro" id="IPR013094">
    <property type="entry name" value="AB_hydrolase_3"/>
</dbReference>
<evidence type="ECO:0000256" key="1">
    <source>
        <dbReference type="ARBA" id="ARBA00022801"/>
    </source>
</evidence>
<evidence type="ECO:0000259" key="2">
    <source>
        <dbReference type="Pfam" id="PF07859"/>
    </source>
</evidence>
<dbReference type="InterPro" id="IPR029058">
    <property type="entry name" value="AB_hydrolase_fold"/>
</dbReference>
<accession>A0A317DVU3</accession>
<comment type="caution">
    <text evidence="3">The sequence shown here is derived from an EMBL/GenBank/DDBJ whole genome shotgun (WGS) entry which is preliminary data.</text>
</comment>
<dbReference type="Proteomes" id="UP000246077">
    <property type="component" value="Unassembled WGS sequence"/>
</dbReference>